<dbReference type="GO" id="GO:0015293">
    <property type="term" value="F:symporter activity"/>
    <property type="evidence" value="ECO:0007669"/>
    <property type="project" value="UniProtKB-KW"/>
</dbReference>
<evidence type="ECO:0000256" key="7">
    <source>
        <dbReference type="ARBA" id="ARBA00022989"/>
    </source>
</evidence>
<feature type="transmembrane region" description="Helical" evidence="9">
    <location>
        <begin position="181"/>
        <end position="200"/>
    </location>
</feature>
<proteinExistence type="inferred from homology"/>
<evidence type="ECO:0000256" key="5">
    <source>
        <dbReference type="ARBA" id="ARBA00022692"/>
    </source>
</evidence>
<reference evidence="11" key="1">
    <citation type="submission" date="2019-12" db="EMBL/GenBank/DDBJ databases">
        <authorList>
            <person name="Cremers G."/>
        </authorList>
    </citation>
    <scope>NUCLEOTIDE SEQUENCE</scope>
    <source>
        <strain evidence="11">Vvax</strain>
    </source>
</reference>
<feature type="transmembrane region" description="Helical" evidence="9">
    <location>
        <begin position="146"/>
        <end position="169"/>
    </location>
</feature>
<name>A0A679JEI5_VARPD</name>
<dbReference type="EMBL" id="LR743508">
    <property type="protein sequence ID" value="CAA2109886.1"/>
    <property type="molecule type" value="Genomic_DNA"/>
</dbReference>
<dbReference type="InterPro" id="IPR020846">
    <property type="entry name" value="MFS_dom"/>
</dbReference>
<evidence type="ECO:0000313" key="11">
    <source>
        <dbReference type="EMBL" id="CAA2109886.1"/>
    </source>
</evidence>
<dbReference type="PANTHER" id="PTHR43528">
    <property type="entry name" value="ALPHA-KETOGLUTARATE PERMEASE"/>
    <property type="match status" value="1"/>
</dbReference>
<evidence type="ECO:0000256" key="8">
    <source>
        <dbReference type="ARBA" id="ARBA00023136"/>
    </source>
</evidence>
<dbReference type="InterPro" id="IPR036259">
    <property type="entry name" value="MFS_trans_sf"/>
</dbReference>
<feature type="transmembrane region" description="Helical" evidence="9">
    <location>
        <begin position="322"/>
        <end position="346"/>
    </location>
</feature>
<feature type="transmembrane region" description="Helical" evidence="9">
    <location>
        <begin position="358"/>
        <end position="383"/>
    </location>
</feature>
<dbReference type="PROSITE" id="PS00216">
    <property type="entry name" value="SUGAR_TRANSPORT_1"/>
    <property type="match status" value="1"/>
</dbReference>
<dbReference type="InterPro" id="IPR011701">
    <property type="entry name" value="MFS"/>
</dbReference>
<evidence type="ECO:0000256" key="1">
    <source>
        <dbReference type="ARBA" id="ARBA00004651"/>
    </source>
</evidence>
<evidence type="ECO:0000259" key="10">
    <source>
        <dbReference type="PROSITE" id="PS50850"/>
    </source>
</evidence>
<evidence type="ECO:0000256" key="3">
    <source>
        <dbReference type="ARBA" id="ARBA00022448"/>
    </source>
</evidence>
<dbReference type="Gene3D" id="1.20.1250.20">
    <property type="entry name" value="MFS general substrate transporter like domains"/>
    <property type="match status" value="2"/>
</dbReference>
<feature type="transmembrane region" description="Helical" evidence="9">
    <location>
        <begin position="81"/>
        <end position="99"/>
    </location>
</feature>
<keyword evidence="5 9" id="KW-0812">Transmembrane</keyword>
<feature type="transmembrane region" description="Helical" evidence="9">
    <location>
        <begin position="49"/>
        <end position="74"/>
    </location>
</feature>
<keyword evidence="7 9" id="KW-1133">Transmembrane helix</keyword>
<keyword evidence="6" id="KW-0769">Symport</keyword>
<feature type="transmembrane region" description="Helical" evidence="9">
    <location>
        <begin position="12"/>
        <end position="37"/>
    </location>
</feature>
<evidence type="ECO:0000256" key="4">
    <source>
        <dbReference type="ARBA" id="ARBA00022475"/>
    </source>
</evidence>
<feature type="transmembrane region" description="Helical" evidence="9">
    <location>
        <begin position="228"/>
        <end position="247"/>
    </location>
</feature>
<comment type="subcellular location">
    <subcellularLocation>
        <location evidence="1">Cell membrane</location>
        <topology evidence="1">Multi-pass membrane protein</topology>
    </subcellularLocation>
</comment>
<comment type="similarity">
    <text evidence="2">Belongs to the major facilitator superfamily. Metabolite:H+ Symporter (MHS) family (TC 2.A.1.6) family.</text>
</comment>
<organism evidence="11">
    <name type="scientific">Variovorax paradoxus</name>
    <dbReference type="NCBI Taxonomy" id="34073"/>
    <lineage>
        <taxon>Bacteria</taxon>
        <taxon>Pseudomonadati</taxon>
        <taxon>Pseudomonadota</taxon>
        <taxon>Betaproteobacteria</taxon>
        <taxon>Burkholderiales</taxon>
        <taxon>Comamonadaceae</taxon>
        <taxon>Variovorax</taxon>
    </lineage>
</organism>
<feature type="domain" description="Major facilitator superfamily (MFS) profile" evidence="10">
    <location>
        <begin position="10"/>
        <end position="413"/>
    </location>
</feature>
<protein>
    <submittedName>
        <fullName evidence="11">Proline/betaine transporter</fullName>
    </submittedName>
</protein>
<dbReference type="RefSeq" id="WP_339093988.1">
    <property type="nucleotide sequence ID" value="NZ_LR743508.1"/>
</dbReference>
<keyword evidence="3" id="KW-0813">Transport</keyword>
<keyword evidence="8 9" id="KW-0472">Membrane</keyword>
<feature type="transmembrane region" description="Helical" evidence="9">
    <location>
        <begin position="297"/>
        <end position="316"/>
    </location>
</feature>
<dbReference type="Pfam" id="PF07690">
    <property type="entry name" value="MFS_1"/>
    <property type="match status" value="1"/>
</dbReference>
<dbReference type="InterPro" id="IPR005829">
    <property type="entry name" value="Sugar_transporter_CS"/>
</dbReference>
<gene>
    <name evidence="11" type="primary">proP_6</name>
    <name evidence="11" type="ORF">VVAX_06158</name>
</gene>
<dbReference type="PROSITE" id="PS50850">
    <property type="entry name" value="MFS"/>
    <property type="match status" value="1"/>
</dbReference>
<dbReference type="GO" id="GO:0005886">
    <property type="term" value="C:plasma membrane"/>
    <property type="evidence" value="ECO:0007669"/>
    <property type="project" value="UniProtKB-SubCell"/>
</dbReference>
<dbReference type="PANTHER" id="PTHR43528:SF3">
    <property type="entry name" value="CITRATE-PROTON SYMPORTER"/>
    <property type="match status" value="1"/>
</dbReference>
<evidence type="ECO:0000256" key="9">
    <source>
        <dbReference type="SAM" id="Phobius"/>
    </source>
</evidence>
<dbReference type="SUPFAM" id="SSF103473">
    <property type="entry name" value="MFS general substrate transporter"/>
    <property type="match status" value="1"/>
</dbReference>
<accession>A0A679JEI5</accession>
<keyword evidence="4" id="KW-1003">Cell membrane</keyword>
<feature type="transmembrane region" description="Helical" evidence="9">
    <location>
        <begin position="267"/>
        <end position="285"/>
    </location>
</feature>
<dbReference type="InterPro" id="IPR051084">
    <property type="entry name" value="H+-coupled_symporters"/>
</dbReference>
<dbReference type="AlphaFoldDB" id="A0A679JEI5"/>
<evidence type="ECO:0000256" key="6">
    <source>
        <dbReference type="ARBA" id="ARBA00022847"/>
    </source>
</evidence>
<sequence length="425" mass="43965">MSQFRERQRAIAAVVTCNALEVFDFVTYAFFAVQIVGAFFPSTQPQAGLLLSVAVFGVGFIARPLGSVVIGYYADRAGRKPALLLTAVLMTIGTLGLALTPSYAAIGFAAPMLVVACRLVQGFALGGEIGPSTAFLLEIPDERRAWYVSLQFASQGVATVLAGAIGAALSAALGAQAMAAWGWRVPFALGALMVPVALYLRMAMSETLAAAPAPGPARAATPTTPWRPAYLALGICVVAGGTVATYVGNYMATYSTTVLRLPTTAGLLATMAVGLATIAGALAGGRLADSVGRWPPMFWLRLAVAVATVPAFLLLLRSPDVATLLAVSAVLAFLNTASGSGALTALCELFPPQRRATALAIVYSVGVSLFGGSTQFVVTWLIGTTGNPVAPAWYVMAANCVAVLATMFVPETRPAQSRRPRVASV</sequence>
<evidence type="ECO:0000256" key="2">
    <source>
        <dbReference type="ARBA" id="ARBA00008240"/>
    </source>
</evidence>
<feature type="transmembrane region" description="Helical" evidence="9">
    <location>
        <begin position="389"/>
        <end position="409"/>
    </location>
</feature>